<evidence type="ECO:0000313" key="1">
    <source>
        <dbReference type="EMBL" id="MFC5017774.1"/>
    </source>
</evidence>
<protein>
    <submittedName>
        <fullName evidence="1">TetR/AcrR family transcriptional regulator</fullName>
    </submittedName>
</protein>
<name>A0ABV9WZY3_9ACTN</name>
<dbReference type="InterPro" id="IPR009057">
    <property type="entry name" value="Homeodomain-like_sf"/>
</dbReference>
<reference evidence="2" key="1">
    <citation type="journal article" date="2019" name="Int. J. Syst. Evol. Microbiol.">
        <title>The Global Catalogue of Microorganisms (GCM) 10K type strain sequencing project: providing services to taxonomists for standard genome sequencing and annotation.</title>
        <authorList>
            <consortium name="The Broad Institute Genomics Platform"/>
            <consortium name="The Broad Institute Genome Sequencing Center for Infectious Disease"/>
            <person name="Wu L."/>
            <person name="Ma J."/>
        </authorList>
    </citation>
    <scope>NUCLEOTIDE SEQUENCE [LARGE SCALE GENOMIC DNA]</scope>
    <source>
        <strain evidence="2">CGMCC 4.1542</strain>
    </source>
</reference>
<comment type="caution">
    <text evidence="1">The sequence shown here is derived from an EMBL/GenBank/DDBJ whole genome shotgun (WGS) entry which is preliminary data.</text>
</comment>
<accession>A0ABV9WZY3</accession>
<dbReference type="Gene3D" id="1.10.357.10">
    <property type="entry name" value="Tetracycline Repressor, domain 2"/>
    <property type="match status" value="1"/>
</dbReference>
<sequence>MPPAPWHDPDPLSTGHVIGTVRTLMRADGLDVSVAAIARACGTSRNFLYANWKTVSALHLRALTVELAQTFVAANRTHPSDGTVQGITEHLTQVVRLVRRHPTTAAVARSSRAAMATAHTVTEGPLVRVATEHVGDLLHPLSPCGGIHGNPVLYSRPWKILWIARPAALCPEAVGDHDWEAQLDGGFTHLLHDLLAPWAAHE</sequence>
<dbReference type="RefSeq" id="WP_328657508.1">
    <property type="nucleotide sequence ID" value="NZ_BAAATN010000002.1"/>
</dbReference>
<dbReference type="Proteomes" id="UP001595855">
    <property type="component" value="Unassembled WGS sequence"/>
</dbReference>
<dbReference type="EMBL" id="JBHSJO010000001">
    <property type="protein sequence ID" value="MFC5017774.1"/>
    <property type="molecule type" value="Genomic_DNA"/>
</dbReference>
<dbReference type="SUPFAM" id="SSF46689">
    <property type="entry name" value="Homeodomain-like"/>
    <property type="match status" value="1"/>
</dbReference>
<evidence type="ECO:0000313" key="2">
    <source>
        <dbReference type="Proteomes" id="UP001595855"/>
    </source>
</evidence>
<organism evidence="1 2">
    <name type="scientific">Streptomyces lienomycini</name>
    <dbReference type="NCBI Taxonomy" id="284035"/>
    <lineage>
        <taxon>Bacteria</taxon>
        <taxon>Bacillati</taxon>
        <taxon>Actinomycetota</taxon>
        <taxon>Actinomycetes</taxon>
        <taxon>Kitasatosporales</taxon>
        <taxon>Streptomycetaceae</taxon>
        <taxon>Streptomyces</taxon>
    </lineage>
</organism>
<proteinExistence type="predicted"/>
<keyword evidence="2" id="KW-1185">Reference proteome</keyword>
<gene>
    <name evidence="1" type="ORF">ACFPRC_23260</name>
</gene>